<proteinExistence type="predicted"/>
<name>A0A412QWV2_PARDI</name>
<dbReference type="RefSeq" id="WP_008774132.1">
    <property type="nucleotide sequence ID" value="NZ_BAABYH010000001.1"/>
</dbReference>
<dbReference type="GO" id="GO:0005886">
    <property type="term" value="C:plasma membrane"/>
    <property type="evidence" value="ECO:0007669"/>
    <property type="project" value="UniProtKB-SubCell"/>
</dbReference>
<feature type="chain" id="PRO_5042713483" evidence="7">
    <location>
        <begin position="23"/>
        <end position="297"/>
    </location>
</feature>
<evidence type="ECO:0000313" key="13">
    <source>
        <dbReference type="Proteomes" id="UP000501982"/>
    </source>
</evidence>
<keyword evidence="3 6" id="KW-0812">Transmembrane</keyword>
<keyword evidence="5 6" id="KW-0472">Membrane</keyword>
<evidence type="ECO:0000256" key="7">
    <source>
        <dbReference type="SAM" id="SignalP"/>
    </source>
</evidence>
<feature type="transmembrane region" description="Helical" evidence="6">
    <location>
        <begin position="189"/>
        <end position="212"/>
    </location>
</feature>
<protein>
    <submittedName>
        <fullName evidence="9">Lamin tail domain-containing protein</fullName>
    </submittedName>
    <submittedName>
        <fullName evidence="11">OadG family transporter subunit</fullName>
    </submittedName>
</protein>
<dbReference type="Proteomes" id="UP000461276">
    <property type="component" value="Unassembled WGS sequence"/>
</dbReference>
<evidence type="ECO:0000259" key="8">
    <source>
        <dbReference type="PROSITE" id="PS51841"/>
    </source>
</evidence>
<feature type="domain" description="LTD" evidence="8">
    <location>
        <begin position="16"/>
        <end position="141"/>
    </location>
</feature>
<dbReference type="Proteomes" id="UP001221009">
    <property type="component" value="Chromosome"/>
</dbReference>
<evidence type="ECO:0000313" key="10">
    <source>
        <dbReference type="EMBL" id="QJE28549.1"/>
    </source>
</evidence>
<keyword evidence="7" id="KW-0732">Signal</keyword>
<feature type="signal peptide" evidence="7">
    <location>
        <begin position="1"/>
        <end position="22"/>
    </location>
</feature>
<evidence type="ECO:0000256" key="1">
    <source>
        <dbReference type="ARBA" id="ARBA00004236"/>
    </source>
</evidence>
<organism evidence="9 12">
    <name type="scientific">Parabacteroides distasonis</name>
    <dbReference type="NCBI Taxonomy" id="823"/>
    <lineage>
        <taxon>Bacteria</taxon>
        <taxon>Pseudomonadati</taxon>
        <taxon>Bacteroidota</taxon>
        <taxon>Bacteroidia</taxon>
        <taxon>Bacteroidales</taxon>
        <taxon>Tannerellaceae</taxon>
        <taxon>Parabacteroides</taxon>
    </lineage>
</organism>
<dbReference type="SUPFAM" id="SSF74853">
    <property type="entry name" value="Lamin A/C globular tail domain"/>
    <property type="match status" value="1"/>
</dbReference>
<dbReference type="EMBL" id="CP051672">
    <property type="protein sequence ID" value="QJE28549.1"/>
    <property type="molecule type" value="Genomic_DNA"/>
</dbReference>
<evidence type="ECO:0000256" key="5">
    <source>
        <dbReference type="ARBA" id="ARBA00023136"/>
    </source>
</evidence>
<dbReference type="InterPro" id="IPR036415">
    <property type="entry name" value="Lamin_tail_dom_sf"/>
</dbReference>
<reference evidence="10 13" key="2">
    <citation type="submission" date="2020-04" db="EMBL/GenBank/DDBJ databases">
        <title>Complete Genomes and Methylome analysis of CBBP consortium that reverse antibiotic-induced susceptibility to vancomycin-resistant Enterococcus faecium infection.</title>
        <authorList>
            <person name="Fomenkov A."/>
            <person name="Zhang Z."/>
            <person name="Pamer E."/>
            <person name="Roberts R.J."/>
        </authorList>
    </citation>
    <scope>NUCLEOTIDE SEQUENCE [LARGE SCALE GENOMIC DNA]</scope>
    <source>
        <strain evidence="13">CBBP</strain>
        <strain evidence="10">CBBP-1</strain>
    </source>
</reference>
<evidence type="ECO:0000256" key="2">
    <source>
        <dbReference type="ARBA" id="ARBA00022475"/>
    </source>
</evidence>
<dbReference type="Pfam" id="PF00932">
    <property type="entry name" value="LTD"/>
    <property type="match status" value="1"/>
</dbReference>
<dbReference type="GO" id="GO:0015081">
    <property type="term" value="F:sodium ion transmembrane transporter activity"/>
    <property type="evidence" value="ECO:0007669"/>
    <property type="project" value="InterPro"/>
</dbReference>
<sequence length="297" mass="32852">MINKKIGVLLLLMVLFSMGAKAQLTTSVKLNEVLVVNEDNFVDDYGKRHPWFELFNNSAGTVDLRGCFLTNDKSNPRKYMIPKGDVLTKVPPRQHLLFWADDQPTKGTFHVNFTFDPNKDNYLALYDSDGTTLIDEVTIPAGQKADVSYGLDLDGVGNWSILDKVTPSTNNLTLDSNAKLENFQRNDPWGIGMTITAMAVVFLGLIILYLVFKQIGNAAIKASKRNAQKAAGTGAAVSANIGQESGEIFAAIATALYEMSDDNHDIENTVLTIHKVQRSYSPWSSKLYSLRQTPNKK</sequence>
<keyword evidence="2" id="KW-1003">Cell membrane</keyword>
<dbReference type="Pfam" id="PF04277">
    <property type="entry name" value="OAD_gamma"/>
    <property type="match status" value="1"/>
</dbReference>
<gene>
    <name evidence="9" type="ORF">GKD67_17870</name>
    <name evidence="10" type="ORF">HHO38_09450</name>
    <name evidence="11" type="ORF">P2T59_00870</name>
</gene>
<reference evidence="9 12" key="1">
    <citation type="journal article" date="2019" name="Nat. Med.">
        <title>A library of human gut bacterial isolates paired with longitudinal multiomics data enables mechanistic microbiome research.</title>
        <authorList>
            <person name="Poyet M."/>
            <person name="Groussin M."/>
            <person name="Gibbons S.M."/>
            <person name="Avila-Pacheco J."/>
            <person name="Jiang X."/>
            <person name="Kearney S.M."/>
            <person name="Perrotta A.R."/>
            <person name="Berdy B."/>
            <person name="Zhao S."/>
            <person name="Lieberman T.D."/>
            <person name="Swanson P.K."/>
            <person name="Smith M."/>
            <person name="Roesemann S."/>
            <person name="Alexander J.E."/>
            <person name="Rich S.A."/>
            <person name="Livny J."/>
            <person name="Vlamakis H."/>
            <person name="Clish C."/>
            <person name="Bullock K."/>
            <person name="Deik A."/>
            <person name="Scott J."/>
            <person name="Pierce K.A."/>
            <person name="Xavier R.J."/>
            <person name="Alm E.J."/>
        </authorList>
    </citation>
    <scope>NUCLEOTIDE SEQUENCE [LARGE SCALE GENOMIC DNA]</scope>
    <source>
        <strain evidence="9 12">BIOML-A9</strain>
    </source>
</reference>
<reference evidence="11" key="3">
    <citation type="submission" date="2023-03" db="EMBL/GenBank/DDBJ databases">
        <title>Parabacteroides distasonis, a bacteria resistant against UC.</title>
        <authorList>
            <person name="Dai W."/>
        </authorList>
    </citation>
    <scope>NUCLEOTIDE SEQUENCE</scope>
    <source>
        <strain evidence="11">F1-28</strain>
    </source>
</reference>
<accession>A0A412QWV2</accession>
<evidence type="ECO:0000313" key="11">
    <source>
        <dbReference type="EMBL" id="WET64559.1"/>
    </source>
</evidence>
<evidence type="ECO:0000256" key="6">
    <source>
        <dbReference type="SAM" id="Phobius"/>
    </source>
</evidence>
<dbReference type="Proteomes" id="UP000501982">
    <property type="component" value="Chromosome"/>
</dbReference>
<comment type="subcellular location">
    <subcellularLocation>
        <location evidence="1">Cell membrane</location>
    </subcellularLocation>
</comment>
<evidence type="ECO:0000313" key="12">
    <source>
        <dbReference type="Proteomes" id="UP000461276"/>
    </source>
</evidence>
<dbReference type="EMBL" id="CP120353">
    <property type="protein sequence ID" value="WET64559.1"/>
    <property type="molecule type" value="Genomic_DNA"/>
</dbReference>
<evidence type="ECO:0000256" key="4">
    <source>
        <dbReference type="ARBA" id="ARBA00022989"/>
    </source>
</evidence>
<evidence type="ECO:0000256" key="3">
    <source>
        <dbReference type="ARBA" id="ARBA00022692"/>
    </source>
</evidence>
<dbReference type="InterPro" id="IPR005899">
    <property type="entry name" value="Na_pump_deCOase"/>
</dbReference>
<evidence type="ECO:0000313" key="9">
    <source>
        <dbReference type="EMBL" id="MRY95062.1"/>
    </source>
</evidence>
<keyword evidence="4 6" id="KW-1133">Transmembrane helix</keyword>
<dbReference type="AlphaFoldDB" id="A0A412QWV2"/>
<dbReference type="InterPro" id="IPR001322">
    <property type="entry name" value="Lamin_tail_dom"/>
</dbReference>
<dbReference type="GO" id="GO:0036376">
    <property type="term" value="P:sodium ion export across plasma membrane"/>
    <property type="evidence" value="ECO:0007669"/>
    <property type="project" value="InterPro"/>
</dbReference>
<dbReference type="PROSITE" id="PS51841">
    <property type="entry name" value="LTD"/>
    <property type="match status" value="1"/>
</dbReference>
<dbReference type="EMBL" id="WKMY01000015">
    <property type="protein sequence ID" value="MRY95062.1"/>
    <property type="molecule type" value="Genomic_DNA"/>
</dbReference>